<dbReference type="GO" id="GO:0007283">
    <property type="term" value="P:spermatogenesis"/>
    <property type="evidence" value="ECO:0007669"/>
    <property type="project" value="TreeGrafter"/>
</dbReference>
<evidence type="ECO:0000256" key="2">
    <source>
        <dbReference type="ARBA" id="ARBA00022771"/>
    </source>
</evidence>
<dbReference type="AlphaFoldDB" id="A0A7K8GCU5"/>
<name>A0A7K8GCU5_ORTSP</name>
<sequence>QVSHSNWINGKPKKFQYSSKSAFSICYDKSFLSLLVPPPKGGTCHRCGLFGKRRCSQCLQTYYCSSDCQNKDWPEHRVVCDPIKQKVGKNHILGTQPFISFCKQIVLLMLLVSLWFFKLTCFSLITVQVIAKPRQEFILRNKLLLLERSNEKLLGEAFRKMLLLDLLEVLSDNCAFVKKKTFVKKLIRTCMMLLEKQCEKETDVVCLIRKTSGVLSIKCFFANYDPKGKEWNEGIASFFSQLMGKHCSVTVVDILQEEVRLSFAVDVVLPDSEMKSHLTPGSGAKGDSPRVSENHLKGSEKKIPGDEDSPQCANSVAKFVSLSIGDEFSGVVSHIQNPDTFFCQRMQSARQLAELEASLNEYCDKCPYSPSFCPAAGNACCARFTEDNLWYRAAVAAYASEDTVLVDYMDYGNSDSVPRTRLRPVIPSLMDLPAQAIRCSLAGVKPPLGTWTSEGISYMKKLVKDKVLTVKVVDKENSRSVVELTDASVTPAVNISSLLIEKGCAEGLRMALPAARGSGVEQAREDTTNKRMCKWIKLTLNQTLSVIVCTVYSPGEFYCQISDTHELLALNSLNKSLSEYCQKTPPDVFQPKNGDPCCAFYSGDGNWYRAVVQNVTSGGTARVSFVDYGNTEEVPLDNIRQIPSSLLKLPFQAIKCWLSGIQPGNSKWNPEATARFHMYTSGLELQATVMSLSEDGAGVVLTDNSTDCPKMINEILTSEKLAVKEALQDKNNFLKKSVDQKATTLGHWKSIELAVDETMSVWVTEVVSPELFYAIPVPNKGQKKLLKELISLEDYCRSCNKQPFQPKLGEACCAQFSGNGNWYRAVVLEASQSAVKVLYGDYGNTETLPLSKVLPITDSYLKLPFQTITCSLAGIEKAEWSPLVLDKLKKLLLKQYVTITVKGINGNVNLVTVEKHFHNGYLNVADKLLKEGLVKSCSAENSHSEHQGNGGETNCCCMELKVQLEKHKQVLLFLLNKFGNPDGFTEMKNLLK</sequence>
<dbReference type="Gene3D" id="2.40.50.90">
    <property type="match status" value="3"/>
</dbReference>
<feature type="domain" description="Tudor" evidence="7">
    <location>
        <begin position="373"/>
        <end position="432"/>
    </location>
</feature>
<evidence type="ECO:0000259" key="7">
    <source>
        <dbReference type="PROSITE" id="PS50304"/>
    </source>
</evidence>
<dbReference type="Pfam" id="PF00567">
    <property type="entry name" value="TUDOR"/>
    <property type="match status" value="3"/>
</dbReference>
<evidence type="ECO:0000256" key="6">
    <source>
        <dbReference type="SAM" id="Phobius"/>
    </source>
</evidence>
<dbReference type="InterPro" id="IPR047377">
    <property type="entry name" value="Tudor_TDRD1_rpt2"/>
</dbReference>
<feature type="region of interest" description="Disordered" evidence="5">
    <location>
        <begin position="275"/>
        <end position="310"/>
    </location>
</feature>
<evidence type="ECO:0000313" key="10">
    <source>
        <dbReference type="Proteomes" id="UP000526602"/>
    </source>
</evidence>
<keyword evidence="6" id="KW-0472">Membrane</keyword>
<keyword evidence="6" id="KW-1133">Transmembrane helix</keyword>
<feature type="transmembrane region" description="Helical" evidence="6">
    <location>
        <begin position="105"/>
        <end position="131"/>
    </location>
</feature>
<feature type="domain" description="Tudor" evidence="7">
    <location>
        <begin position="805"/>
        <end position="863"/>
    </location>
</feature>
<dbReference type="InterPro" id="IPR002999">
    <property type="entry name" value="Tudor"/>
</dbReference>
<dbReference type="EMBL" id="VZTJ01001984">
    <property type="protein sequence ID" value="NXC02161.1"/>
    <property type="molecule type" value="Genomic_DNA"/>
</dbReference>
<dbReference type="GO" id="GO:0030719">
    <property type="term" value="P:P granule organization"/>
    <property type="evidence" value="ECO:0007669"/>
    <property type="project" value="TreeGrafter"/>
</dbReference>
<evidence type="ECO:0000256" key="5">
    <source>
        <dbReference type="SAM" id="MobiDB-lite"/>
    </source>
</evidence>
<dbReference type="CDD" id="cd20409">
    <property type="entry name" value="Tudor_TDRD1_rpt2"/>
    <property type="match status" value="1"/>
</dbReference>
<dbReference type="GO" id="GO:0008270">
    <property type="term" value="F:zinc ion binding"/>
    <property type="evidence" value="ECO:0007669"/>
    <property type="project" value="UniProtKB-KW"/>
</dbReference>
<accession>A0A7K8GCU5</accession>
<keyword evidence="6" id="KW-0812">Transmembrane</keyword>
<organism evidence="9 10">
    <name type="scientific">Orthonyx spaldingii</name>
    <name type="common">Chowchilla</name>
    <dbReference type="NCBI Taxonomy" id="38397"/>
    <lineage>
        <taxon>Eukaryota</taxon>
        <taxon>Metazoa</taxon>
        <taxon>Chordata</taxon>
        <taxon>Craniata</taxon>
        <taxon>Vertebrata</taxon>
        <taxon>Euteleostomi</taxon>
        <taxon>Archelosauria</taxon>
        <taxon>Archosauria</taxon>
        <taxon>Dinosauria</taxon>
        <taxon>Saurischia</taxon>
        <taxon>Theropoda</taxon>
        <taxon>Coelurosauria</taxon>
        <taxon>Aves</taxon>
        <taxon>Neognathae</taxon>
        <taxon>Neoaves</taxon>
        <taxon>Telluraves</taxon>
        <taxon>Australaves</taxon>
        <taxon>Passeriformes</taxon>
        <taxon>Corvoidea</taxon>
        <taxon>Orthonychidae</taxon>
        <taxon>Orthonyx</taxon>
    </lineage>
</organism>
<protein>
    <submittedName>
        <fullName evidence="9">TDRD1 protein</fullName>
    </submittedName>
</protein>
<keyword evidence="1" id="KW-0479">Metal-binding</keyword>
<keyword evidence="3" id="KW-0862">Zinc</keyword>
<dbReference type="Proteomes" id="UP000526602">
    <property type="component" value="Unassembled WGS sequence"/>
</dbReference>
<reference evidence="9 10" key="1">
    <citation type="submission" date="2019-09" db="EMBL/GenBank/DDBJ databases">
        <title>Bird 10,000 Genomes (B10K) Project - Family phase.</title>
        <authorList>
            <person name="Zhang G."/>
        </authorList>
    </citation>
    <scope>NUCLEOTIDE SEQUENCE [LARGE SCALE GENOMIC DNA]</scope>
    <source>
        <strain evidence="9">B10K-DU-029-32</strain>
        <tissue evidence="9">Liver or heart</tissue>
    </source>
</reference>
<dbReference type="Gene3D" id="6.10.140.2220">
    <property type="match status" value="1"/>
</dbReference>
<dbReference type="InterPro" id="IPR035437">
    <property type="entry name" value="SNase_OB-fold_sf"/>
</dbReference>
<comment type="caution">
    <text evidence="9">The sequence shown here is derived from an EMBL/GenBank/DDBJ whole genome shotgun (WGS) entry which is preliminary data.</text>
</comment>
<evidence type="ECO:0000256" key="3">
    <source>
        <dbReference type="ARBA" id="ARBA00022833"/>
    </source>
</evidence>
<feature type="domain" description="MYND-type" evidence="8">
    <location>
        <begin position="44"/>
        <end position="80"/>
    </location>
</feature>
<dbReference type="PROSITE" id="PS01360">
    <property type="entry name" value="ZF_MYND_1"/>
    <property type="match status" value="1"/>
</dbReference>
<feature type="non-terminal residue" evidence="9">
    <location>
        <position position="992"/>
    </location>
</feature>
<dbReference type="PROSITE" id="PS50304">
    <property type="entry name" value="TUDOR"/>
    <property type="match status" value="3"/>
</dbReference>
<proteinExistence type="predicted"/>
<dbReference type="Gene3D" id="2.30.30.140">
    <property type="match status" value="3"/>
</dbReference>
<dbReference type="GO" id="GO:0034587">
    <property type="term" value="P:piRNA processing"/>
    <property type="evidence" value="ECO:0007669"/>
    <property type="project" value="TreeGrafter"/>
</dbReference>
<evidence type="ECO:0000256" key="1">
    <source>
        <dbReference type="ARBA" id="ARBA00022723"/>
    </source>
</evidence>
<dbReference type="SUPFAM" id="SSF63748">
    <property type="entry name" value="Tudor/PWWP/MBT"/>
    <property type="match status" value="3"/>
</dbReference>
<dbReference type="InterPro" id="IPR002893">
    <property type="entry name" value="Znf_MYND"/>
</dbReference>
<keyword evidence="2 4" id="KW-0863">Zinc-finger</keyword>
<evidence type="ECO:0000256" key="4">
    <source>
        <dbReference type="PROSITE-ProRule" id="PRU00134"/>
    </source>
</evidence>
<feature type="compositionally biased region" description="Basic and acidic residues" evidence="5">
    <location>
        <begin position="287"/>
        <end position="305"/>
    </location>
</feature>
<dbReference type="PANTHER" id="PTHR22948">
    <property type="entry name" value="TUDOR DOMAIN CONTAINING PROTEIN"/>
    <property type="match status" value="1"/>
</dbReference>
<dbReference type="PANTHER" id="PTHR22948:SF4">
    <property type="entry name" value="TUDOR DOMAIN-CONTAINING PROTEIN 1"/>
    <property type="match status" value="1"/>
</dbReference>
<dbReference type="SMART" id="SM00333">
    <property type="entry name" value="TUDOR"/>
    <property type="match status" value="3"/>
</dbReference>
<feature type="non-terminal residue" evidence="9">
    <location>
        <position position="1"/>
    </location>
</feature>
<keyword evidence="10" id="KW-1185">Reference proteome</keyword>
<evidence type="ECO:0000313" key="9">
    <source>
        <dbReference type="EMBL" id="NXC02161.1"/>
    </source>
</evidence>
<feature type="domain" description="Tudor" evidence="7">
    <location>
        <begin position="590"/>
        <end position="649"/>
    </location>
</feature>
<dbReference type="InterPro" id="IPR050621">
    <property type="entry name" value="Tudor_domain_containing"/>
</dbReference>
<dbReference type="PROSITE" id="PS50865">
    <property type="entry name" value="ZF_MYND_2"/>
    <property type="match status" value="1"/>
</dbReference>
<dbReference type="Pfam" id="PF01753">
    <property type="entry name" value="zf-MYND"/>
    <property type="match status" value="1"/>
</dbReference>
<dbReference type="GO" id="GO:0043186">
    <property type="term" value="C:P granule"/>
    <property type="evidence" value="ECO:0007669"/>
    <property type="project" value="TreeGrafter"/>
</dbReference>
<gene>
    <name evidence="9" type="primary">Tdrd1</name>
    <name evidence="9" type="ORF">ORTSPA_R07059</name>
</gene>
<evidence type="ECO:0000259" key="8">
    <source>
        <dbReference type="PROSITE" id="PS50865"/>
    </source>
</evidence>
<dbReference type="FunFam" id="2.30.30.140:FF:000018">
    <property type="entry name" value="Serine/threonine-protein kinase 31"/>
    <property type="match status" value="3"/>
</dbReference>
<dbReference type="SUPFAM" id="SSF144232">
    <property type="entry name" value="HIT/MYND zinc finger-like"/>
    <property type="match status" value="1"/>
</dbReference>